<reference evidence="16" key="1">
    <citation type="submission" date="2025-08" db="UniProtKB">
        <authorList>
            <consortium name="Ensembl"/>
        </authorList>
    </citation>
    <scope>IDENTIFICATION</scope>
</reference>
<keyword evidence="8" id="KW-1015">Disulfide bond</keyword>
<dbReference type="InterPro" id="IPR013122">
    <property type="entry name" value="PKD1_2_channel"/>
</dbReference>
<evidence type="ECO:0000256" key="4">
    <source>
        <dbReference type="ARBA" id="ARBA00022729"/>
    </source>
</evidence>
<dbReference type="InterPro" id="IPR016187">
    <property type="entry name" value="CTDL_fold"/>
</dbReference>
<dbReference type="GO" id="GO:0033040">
    <property type="term" value="F:sour taste receptor activity"/>
    <property type="evidence" value="ECO:0007669"/>
    <property type="project" value="Ensembl"/>
</dbReference>
<comment type="similarity">
    <text evidence="2">Belongs to the polycystin family.</text>
</comment>
<dbReference type="GO" id="GO:0005509">
    <property type="term" value="F:calcium ion binding"/>
    <property type="evidence" value="ECO:0007669"/>
    <property type="project" value="InterPro"/>
</dbReference>
<evidence type="ECO:0000256" key="5">
    <source>
        <dbReference type="ARBA" id="ARBA00022734"/>
    </source>
</evidence>
<evidence type="ECO:0000256" key="8">
    <source>
        <dbReference type="ARBA" id="ARBA00023157"/>
    </source>
</evidence>
<organism evidence="16 17">
    <name type="scientific">Chrysemys picta bellii</name>
    <name type="common">Western painted turtle</name>
    <name type="synonym">Emys bellii</name>
    <dbReference type="NCBI Taxonomy" id="8478"/>
    <lineage>
        <taxon>Eukaryota</taxon>
        <taxon>Metazoa</taxon>
        <taxon>Chordata</taxon>
        <taxon>Craniata</taxon>
        <taxon>Vertebrata</taxon>
        <taxon>Euteleostomi</taxon>
        <taxon>Archelosauria</taxon>
        <taxon>Testudinata</taxon>
        <taxon>Testudines</taxon>
        <taxon>Cryptodira</taxon>
        <taxon>Durocryptodira</taxon>
        <taxon>Testudinoidea</taxon>
        <taxon>Emydidae</taxon>
        <taxon>Chrysemys</taxon>
    </lineage>
</organism>
<evidence type="ECO:0000256" key="3">
    <source>
        <dbReference type="ARBA" id="ARBA00022692"/>
    </source>
</evidence>
<dbReference type="Pfam" id="PF01825">
    <property type="entry name" value="GPS"/>
    <property type="match status" value="1"/>
</dbReference>
<keyword evidence="7 12" id="KW-0472">Membrane</keyword>
<feature type="transmembrane region" description="Helical" evidence="12">
    <location>
        <begin position="1345"/>
        <end position="1364"/>
    </location>
</feature>
<dbReference type="GO" id="GO:0071468">
    <property type="term" value="P:cellular response to acidic pH"/>
    <property type="evidence" value="ECO:0007669"/>
    <property type="project" value="Ensembl"/>
</dbReference>
<dbReference type="SMART" id="SM00308">
    <property type="entry name" value="LH2"/>
    <property type="match status" value="1"/>
</dbReference>
<dbReference type="OMA" id="AVKRKWH"/>
<feature type="transmembrane region" description="Helical" evidence="12">
    <location>
        <begin position="1385"/>
        <end position="1414"/>
    </location>
</feature>
<dbReference type="InterPro" id="IPR036392">
    <property type="entry name" value="PLAT/LH2_dom_sf"/>
</dbReference>
<evidence type="ECO:0000256" key="2">
    <source>
        <dbReference type="ARBA" id="ARBA00007200"/>
    </source>
</evidence>
<dbReference type="InterPro" id="IPR057244">
    <property type="entry name" value="GAIN_B"/>
</dbReference>
<dbReference type="InterPro" id="IPR000203">
    <property type="entry name" value="GPS"/>
</dbReference>
<feature type="transmembrane region" description="Helical" evidence="12">
    <location>
        <begin position="1465"/>
        <end position="1483"/>
    </location>
</feature>
<dbReference type="GeneTree" id="ENSGT00940000162813"/>
<evidence type="ECO:0000256" key="1">
    <source>
        <dbReference type="ARBA" id="ARBA00004141"/>
    </source>
</evidence>
<accession>A0A8C3IUL0</accession>
<dbReference type="Gene3D" id="2.60.220.50">
    <property type="match status" value="1"/>
</dbReference>
<dbReference type="PANTHER" id="PTHR10877:SF136">
    <property type="entry name" value="POLYCYSTIN-1-LIKE PROTEIN 3"/>
    <property type="match status" value="1"/>
</dbReference>
<dbReference type="PANTHER" id="PTHR10877">
    <property type="entry name" value="POLYCYSTIN FAMILY MEMBER"/>
    <property type="match status" value="1"/>
</dbReference>
<evidence type="ECO:0000256" key="6">
    <source>
        <dbReference type="ARBA" id="ARBA00022989"/>
    </source>
</evidence>
<keyword evidence="17" id="KW-1185">Reference proteome</keyword>
<feature type="transmembrane region" description="Helical" evidence="12">
    <location>
        <begin position="1036"/>
        <end position="1056"/>
    </location>
</feature>
<dbReference type="InterPro" id="IPR016186">
    <property type="entry name" value="C-type_lectin-like/link_sf"/>
</dbReference>
<sequence length="1566" mass="172373">MRLPSGMCLWFCLASVTQAGPALRCPWHQPCMGDVCYKFVRLRNSFCGAQAWCQANGGRLAHPWNPETQALLSHCLAEGEKWWVGLREHPGEKNPGGGRGVLGLAAPLCAGRRALQGLILGLPYPSPFPFHKATLIPLSALNEAPLAAADLELSSLPSLPRVPPQGQSLRPLAGREQGAPGASFDHTLASSQAMEETMRQFNQAIRTLHHLPALQRACHTLQRLTQGTSLLSEAAQVAGGLPSLSLKPRSGALLPWGSSRSPLSHWAGGDMPCLLQLTEALENTMAALTAIQTVLWEGSCAVESSVTVTSPVASMMLSSRNASTLPRSSYHLAQPVPLTLAFPSASAWGVLLSKHPRVQVRVTVLAVNPFKHLDGKEIRSVGNIFLTANKDSIEVQDLPEDIEIRLWRDERAETSPTRLNVSTEEFVVEVNVTSMEDTLIVRVLPDVPLPIELYLGYQHPPNSTHALLNTTLCATDALSQGDNYTWVLPPAMLQLGPGPYHIKAVVRQSPEQELPSHVTYTITTVATQCHFWDHHRKAWRQDGCQVGPQSTVSSVQCLCNHLSVFGSSFFTVPRTVDIQDTGKLLCKVASNPIGVALLASLLVLHGVVGVWAWRRDQVDVRKVKVTILADSDPGAHVRYVVQVFTGYRRGADTTAKVVLTLYGTEGRSEPHCLRDPHKPVFERGGLDVFLVTTRSSLGELHNIRLWHDNSGSSPSWYVRQVVVSDVTARRKWHFLCSTWLAADLGDCQLDQVFPAASRSELLSSRHLFCSALVEKVTHDHLWLSVLTHCPWNPFTRLQRLACCLTLLLCTMVINIMFWRDPPEAVSPCELVTSVQTALILLPINLVVGHIFQLVPPQELPLPPTGVRLPRASAPPRGPSPLTRITQVSAEQGELKATVGFLSRTKVCLEPEVLPQEMDSVPELVHSLCCLVGSHLRRSSHRGVEPAEPYSHHHLSSHLRHVLGPVQAQLRALDLNKLCNPHDYLQAAGRLQSLCRQERDSHLTAPPRSRGGRSFPISEPRVQKATIPCRPPREAAFICWVTVAAASLASAYFTVLLSLKLDRQRATSWVISMLLSLLQNIFIMQPLKVAGLTLLFSLVLKKMLWQDKGKEQQLQRILALLGKCRSSPDTPADGAAPEPWLPRGRALAKHIVSLAKSWLTLTHLHPQLVLLASLMVVCYTERSPHELYFNEAIRKSITPNFYHIRGLGDFYRWAHGTLLPSLDGPRPGECPHPLPMPQAPPRACPVPRADADVGRAGNPLGAAPREAGKVVSSRAECSPLPLPSSLSGAFLPSAELQSIRLYSSSGLTQLTCAQVTYLLLLLFYLWVQGRRLKQQKWRYFRSQRNVLDISIILISLAAFGVYIKCRLLQKSVMEKYHQDRSRFVSFYEAAQVASALTYLLAFLVALATGKLWNLLRLSPRMQLISGTLRRAWQEVLGFLLVLLLLLVGYSMACNLLFGWSIVNYKTFFSSSVTIVGLLIGIFNYDTVINLDPVLGSLLITTSVISMLYVVINLFVSGLLTTFSEERASARVGTDLGLRAQLWGLFGIKQQALQLTGLAGAAEKAGPV</sequence>
<keyword evidence="9" id="KW-0325">Glycoprotein</keyword>
<dbReference type="PROSITE" id="PS50221">
    <property type="entry name" value="GAIN_B"/>
    <property type="match status" value="1"/>
</dbReference>
<dbReference type="GO" id="GO:0005227">
    <property type="term" value="F:calcium-activated cation channel activity"/>
    <property type="evidence" value="ECO:0007669"/>
    <property type="project" value="Ensembl"/>
</dbReference>
<dbReference type="GO" id="GO:0009986">
    <property type="term" value="C:cell surface"/>
    <property type="evidence" value="ECO:0007669"/>
    <property type="project" value="Ensembl"/>
</dbReference>
<dbReference type="GO" id="GO:0050982">
    <property type="term" value="P:detection of mechanical stimulus"/>
    <property type="evidence" value="ECO:0007669"/>
    <property type="project" value="TreeGrafter"/>
</dbReference>
<dbReference type="SMART" id="SM00303">
    <property type="entry name" value="GPS"/>
    <property type="match status" value="1"/>
</dbReference>
<dbReference type="InterPro" id="IPR046338">
    <property type="entry name" value="GAIN_dom_sf"/>
</dbReference>
<evidence type="ECO:0000313" key="17">
    <source>
        <dbReference type="Proteomes" id="UP000694380"/>
    </source>
</evidence>
<dbReference type="GO" id="GO:0160128">
    <property type="term" value="F:pH-gated monoatomic ion channel activity"/>
    <property type="evidence" value="ECO:0007669"/>
    <property type="project" value="Ensembl"/>
</dbReference>
<feature type="domain" description="PLAT" evidence="14">
    <location>
        <begin position="637"/>
        <end position="754"/>
    </location>
</feature>
<keyword evidence="6 12" id="KW-1133">Transmembrane helix</keyword>
<dbReference type="InterPro" id="IPR003915">
    <property type="entry name" value="PKD_2"/>
</dbReference>
<dbReference type="Ensembl" id="ENSCPBT00000045943.1">
    <property type="protein sequence ID" value="ENSCPBP00000039205.1"/>
    <property type="gene ID" value="ENSCPBG00000027005.1"/>
</dbReference>
<dbReference type="PRINTS" id="PR01433">
    <property type="entry name" value="POLYCYSTIN2"/>
</dbReference>
<protein>
    <submittedName>
        <fullName evidence="16">Polycystin 1 like 3, transient receptor potential channel interacting</fullName>
    </submittedName>
</protein>
<dbReference type="GO" id="GO:0043235">
    <property type="term" value="C:receptor complex"/>
    <property type="evidence" value="ECO:0007669"/>
    <property type="project" value="Ensembl"/>
</dbReference>
<dbReference type="FunFam" id="1.10.287.70:FF:000086">
    <property type="entry name" value="Polycystic kidney disease 2"/>
    <property type="match status" value="1"/>
</dbReference>
<dbReference type="Gene3D" id="2.60.60.20">
    <property type="entry name" value="PLAT/LH2 domain"/>
    <property type="match status" value="1"/>
</dbReference>
<feature type="chain" id="PRO_5034646863" evidence="13">
    <location>
        <begin position="20"/>
        <end position="1566"/>
    </location>
</feature>
<dbReference type="Pfam" id="PF01477">
    <property type="entry name" value="PLAT"/>
    <property type="match status" value="1"/>
</dbReference>
<evidence type="ECO:0000256" key="13">
    <source>
        <dbReference type="SAM" id="SignalP"/>
    </source>
</evidence>
<comment type="caution">
    <text evidence="10">Lacks conserved residue(s) required for the propagation of feature annotation.</text>
</comment>
<keyword evidence="5" id="KW-0430">Lectin</keyword>
<dbReference type="InterPro" id="IPR051223">
    <property type="entry name" value="Polycystin"/>
</dbReference>
<feature type="transmembrane region" description="Helical" evidence="12">
    <location>
        <begin position="1306"/>
        <end position="1325"/>
    </location>
</feature>
<dbReference type="Gene3D" id="3.10.100.10">
    <property type="entry name" value="Mannose-Binding Protein A, subunit A"/>
    <property type="match status" value="1"/>
</dbReference>
<dbReference type="CDD" id="cd01752">
    <property type="entry name" value="PLAT_polycystin"/>
    <property type="match status" value="1"/>
</dbReference>
<dbReference type="SUPFAM" id="SSF56436">
    <property type="entry name" value="C-type lectin-like"/>
    <property type="match status" value="1"/>
</dbReference>
<name>A0A8C3IUL0_CHRPI</name>
<comment type="subcellular location">
    <subcellularLocation>
        <location evidence="1">Membrane</location>
        <topology evidence="1">Multi-pass membrane protein</topology>
    </subcellularLocation>
</comment>
<dbReference type="GO" id="GO:0030246">
    <property type="term" value="F:carbohydrate binding"/>
    <property type="evidence" value="ECO:0007669"/>
    <property type="project" value="UniProtKB-KW"/>
</dbReference>
<evidence type="ECO:0000256" key="7">
    <source>
        <dbReference type="ARBA" id="ARBA00023136"/>
    </source>
</evidence>
<dbReference type="InterPro" id="IPR042060">
    <property type="entry name" value="PLAT_polycystin1"/>
</dbReference>
<dbReference type="GO" id="GO:0005886">
    <property type="term" value="C:plasma membrane"/>
    <property type="evidence" value="ECO:0007669"/>
    <property type="project" value="Ensembl"/>
</dbReference>
<dbReference type="GO" id="GO:0034703">
    <property type="term" value="C:cation channel complex"/>
    <property type="evidence" value="ECO:0007669"/>
    <property type="project" value="Ensembl"/>
</dbReference>
<keyword evidence="4 13" id="KW-0732">Signal</keyword>
<feature type="region of interest" description="Disordered" evidence="11">
    <location>
        <begin position="157"/>
        <end position="182"/>
    </location>
</feature>
<evidence type="ECO:0000259" key="15">
    <source>
        <dbReference type="PROSITE" id="PS50221"/>
    </source>
</evidence>
<dbReference type="GO" id="GO:0044325">
    <property type="term" value="F:transmembrane transporter binding"/>
    <property type="evidence" value="ECO:0007669"/>
    <property type="project" value="Ensembl"/>
</dbReference>
<dbReference type="GO" id="GO:0005262">
    <property type="term" value="F:calcium channel activity"/>
    <property type="evidence" value="ECO:0007669"/>
    <property type="project" value="TreeGrafter"/>
</dbReference>
<evidence type="ECO:0000256" key="12">
    <source>
        <dbReference type="SAM" id="Phobius"/>
    </source>
</evidence>
<dbReference type="CDD" id="cd00037">
    <property type="entry name" value="CLECT"/>
    <property type="match status" value="1"/>
</dbReference>
<feature type="transmembrane region" description="Helical" evidence="12">
    <location>
        <begin position="1076"/>
        <end position="1099"/>
    </location>
</feature>
<evidence type="ECO:0000256" key="10">
    <source>
        <dbReference type="PROSITE-ProRule" id="PRU00152"/>
    </source>
</evidence>
<evidence type="ECO:0000256" key="11">
    <source>
        <dbReference type="SAM" id="MobiDB-lite"/>
    </source>
</evidence>
<feature type="transmembrane region" description="Helical" evidence="12">
    <location>
        <begin position="593"/>
        <end position="613"/>
    </location>
</feature>
<dbReference type="FunFam" id="2.60.60.20:FF:000008">
    <property type="entry name" value="Polycystic kidney disease 1-like 2, isoform CRA_a"/>
    <property type="match status" value="1"/>
</dbReference>
<gene>
    <name evidence="16" type="primary">PKD1L3</name>
</gene>
<dbReference type="InterPro" id="IPR001024">
    <property type="entry name" value="PLAT/LH2_dom"/>
</dbReference>
<evidence type="ECO:0000313" key="16">
    <source>
        <dbReference type="Ensembl" id="ENSCPBP00000039205.1"/>
    </source>
</evidence>
<dbReference type="Pfam" id="PF08016">
    <property type="entry name" value="PKD_channel"/>
    <property type="match status" value="1"/>
</dbReference>
<reference evidence="16" key="2">
    <citation type="submission" date="2025-09" db="UniProtKB">
        <authorList>
            <consortium name="Ensembl"/>
        </authorList>
    </citation>
    <scope>IDENTIFICATION</scope>
</reference>
<feature type="transmembrane region" description="Helical" evidence="12">
    <location>
        <begin position="1495"/>
        <end position="1519"/>
    </location>
</feature>
<evidence type="ECO:0000259" key="14">
    <source>
        <dbReference type="PROSITE" id="PS50095"/>
    </source>
</evidence>
<dbReference type="SUPFAM" id="SSF49723">
    <property type="entry name" value="Lipase/lipooxygenase domain (PLAT/LH2 domain)"/>
    <property type="match status" value="1"/>
</dbReference>
<feature type="signal peptide" evidence="13">
    <location>
        <begin position="1"/>
        <end position="19"/>
    </location>
</feature>
<dbReference type="Proteomes" id="UP000694380">
    <property type="component" value="Unplaced"/>
</dbReference>
<keyword evidence="3 12" id="KW-0812">Transmembrane</keyword>
<evidence type="ECO:0000256" key="9">
    <source>
        <dbReference type="ARBA" id="ARBA00023180"/>
    </source>
</evidence>
<proteinExistence type="inferred from homology"/>
<dbReference type="PROSITE" id="PS50095">
    <property type="entry name" value="PLAT"/>
    <property type="match status" value="1"/>
</dbReference>
<feature type="domain" description="GAIN-B" evidence="15">
    <location>
        <begin position="417"/>
        <end position="577"/>
    </location>
</feature>
<feature type="transmembrane region" description="Helical" evidence="12">
    <location>
        <begin position="1434"/>
        <end position="1458"/>
    </location>
</feature>